<reference evidence="1 2" key="1">
    <citation type="journal article" date="2022" name="Plant J.">
        <title>Chromosome-level genome of Camellia lanceoleosa provides a valuable resource for understanding genome evolution and self-incompatibility.</title>
        <authorList>
            <person name="Gong W."/>
            <person name="Xiao S."/>
            <person name="Wang L."/>
            <person name="Liao Z."/>
            <person name="Chang Y."/>
            <person name="Mo W."/>
            <person name="Hu G."/>
            <person name="Li W."/>
            <person name="Zhao G."/>
            <person name="Zhu H."/>
            <person name="Hu X."/>
            <person name="Ji K."/>
            <person name="Xiang X."/>
            <person name="Song Q."/>
            <person name="Yuan D."/>
            <person name="Jin S."/>
            <person name="Zhang L."/>
        </authorList>
    </citation>
    <scope>NUCLEOTIDE SEQUENCE [LARGE SCALE GENOMIC DNA]</scope>
    <source>
        <strain evidence="1">SQ_2022a</strain>
    </source>
</reference>
<protein>
    <submittedName>
        <fullName evidence="1">Protein IQ-DOMAIN 1</fullName>
    </submittedName>
</protein>
<name>A0ACC0FBM3_9ERIC</name>
<dbReference type="EMBL" id="CM045772">
    <property type="protein sequence ID" value="KAI7985953.1"/>
    <property type="molecule type" value="Genomic_DNA"/>
</dbReference>
<gene>
    <name evidence="1" type="ORF">LOK49_LG14G02073</name>
</gene>
<evidence type="ECO:0000313" key="1">
    <source>
        <dbReference type="EMBL" id="KAI7985953.1"/>
    </source>
</evidence>
<sequence length="413" mass="46163">MGASGKWLKSLIGLKKTQSSHQENVGSSGKGRKWRLWRSDKGGHVAASDSSSFGVDDDVFSAAVATVVRAPTKDFMVVRQEWAAIRIQTMFRAFLARQALRALKAVVRLQAIFRGRQVRKQAAVTLRCMQALVRAQARVMASCVSAQSQDKFLDKYHNEADPIKHAEGGWCDSPGTAEELRAKLQMRQEGAIKRERAIAYSLSQQQLKSNPGSNSRTNKLVAAHKLDKHISGQTWLERWMASKPWESRMMEESEATPSPIVGSRASFSGLDSVKVKWNNLSTKITARPPMSGQITRSSSDPCSEFLFDESTTSSSSLSNSETPGSSNTQTEGNINDTKPNYMNLTMSIKAKQRTSRHASHNNMQRHMMLKTMQLPRGDTMSNGDSDLYSVTLCKDLYPPMHLERYDWVKNRQE</sequence>
<keyword evidence="2" id="KW-1185">Reference proteome</keyword>
<evidence type="ECO:0000313" key="2">
    <source>
        <dbReference type="Proteomes" id="UP001060215"/>
    </source>
</evidence>
<accession>A0ACC0FBM3</accession>
<organism evidence="1 2">
    <name type="scientific">Camellia lanceoleosa</name>
    <dbReference type="NCBI Taxonomy" id="1840588"/>
    <lineage>
        <taxon>Eukaryota</taxon>
        <taxon>Viridiplantae</taxon>
        <taxon>Streptophyta</taxon>
        <taxon>Embryophyta</taxon>
        <taxon>Tracheophyta</taxon>
        <taxon>Spermatophyta</taxon>
        <taxon>Magnoliopsida</taxon>
        <taxon>eudicotyledons</taxon>
        <taxon>Gunneridae</taxon>
        <taxon>Pentapetalae</taxon>
        <taxon>asterids</taxon>
        <taxon>Ericales</taxon>
        <taxon>Theaceae</taxon>
        <taxon>Camellia</taxon>
    </lineage>
</organism>
<proteinExistence type="predicted"/>
<comment type="caution">
    <text evidence="1">The sequence shown here is derived from an EMBL/GenBank/DDBJ whole genome shotgun (WGS) entry which is preliminary data.</text>
</comment>
<dbReference type="Proteomes" id="UP001060215">
    <property type="component" value="Chromosome 15"/>
</dbReference>